<dbReference type="EMBL" id="MCFC01000027">
    <property type="protein sequence ID" value="ORY29153.1"/>
    <property type="molecule type" value="Genomic_DNA"/>
</dbReference>
<keyword evidence="2" id="KW-0732">Signal</keyword>
<protein>
    <submittedName>
        <fullName evidence="3">Uncharacterized protein</fullName>
    </submittedName>
</protein>
<dbReference type="InParanoid" id="A0A1Y2B2W1"/>
<evidence type="ECO:0000313" key="3">
    <source>
        <dbReference type="EMBL" id="ORY29153.1"/>
    </source>
</evidence>
<evidence type="ECO:0000256" key="2">
    <source>
        <dbReference type="SAM" id="SignalP"/>
    </source>
</evidence>
<comment type="caution">
    <text evidence="3">The sequence shown here is derived from an EMBL/GenBank/DDBJ whole genome shotgun (WGS) entry which is preliminary data.</text>
</comment>
<organism evidence="3 4">
    <name type="scientific">Naematelia encephala</name>
    <dbReference type="NCBI Taxonomy" id="71784"/>
    <lineage>
        <taxon>Eukaryota</taxon>
        <taxon>Fungi</taxon>
        <taxon>Dikarya</taxon>
        <taxon>Basidiomycota</taxon>
        <taxon>Agaricomycotina</taxon>
        <taxon>Tremellomycetes</taxon>
        <taxon>Tremellales</taxon>
        <taxon>Naemateliaceae</taxon>
        <taxon>Naematelia</taxon>
    </lineage>
</organism>
<dbReference type="AlphaFoldDB" id="A0A1Y2B2W1"/>
<keyword evidence="4" id="KW-1185">Reference proteome</keyword>
<dbReference type="Proteomes" id="UP000193986">
    <property type="component" value="Unassembled WGS sequence"/>
</dbReference>
<feature type="chain" id="PRO_5012756503" evidence="2">
    <location>
        <begin position="21"/>
        <end position="311"/>
    </location>
</feature>
<evidence type="ECO:0000256" key="1">
    <source>
        <dbReference type="SAM" id="MobiDB-lite"/>
    </source>
</evidence>
<proteinExistence type="predicted"/>
<accession>A0A1Y2B2W1</accession>
<feature type="compositionally biased region" description="Low complexity" evidence="1">
    <location>
        <begin position="204"/>
        <end position="214"/>
    </location>
</feature>
<sequence>MMSLLTMLIVSLLIPITTLANNATLPRITASPDPHPAANLTVLQPTATATIPPPLIASDSKPTGKLVVRCGNGDCSFGGTAQTLSAAVVTTTILSVTSVPCYTTEFVTNSQTITSTIYSTDTITSTVTEEGTVYIIQYAPTPILMSSVYESTIALVETLTSFWTGQSGSAYETTYTSGFATISGNGGQGGSGGSPNTPEPAPVATPTTTSTADAWTHESAGSESDTAEGALAGAGAVTVTANNGVNGAANDAAKGGWTTANAGSAEESNAVAAAVNWNAASPRVGSNEPYFLVVVFAVATIIFWEVCHFVS</sequence>
<gene>
    <name evidence="3" type="ORF">BCR39DRAFT_179195</name>
</gene>
<feature type="signal peptide" evidence="2">
    <location>
        <begin position="1"/>
        <end position="20"/>
    </location>
</feature>
<feature type="region of interest" description="Disordered" evidence="1">
    <location>
        <begin position="182"/>
        <end position="228"/>
    </location>
</feature>
<dbReference type="OrthoDB" id="2596806at2759"/>
<name>A0A1Y2B2W1_9TREE</name>
<reference evidence="3 4" key="1">
    <citation type="submission" date="2016-07" db="EMBL/GenBank/DDBJ databases">
        <title>Pervasive Adenine N6-methylation of Active Genes in Fungi.</title>
        <authorList>
            <consortium name="DOE Joint Genome Institute"/>
            <person name="Mondo S.J."/>
            <person name="Dannebaum R.O."/>
            <person name="Kuo R.C."/>
            <person name="Labutti K."/>
            <person name="Haridas S."/>
            <person name="Kuo A."/>
            <person name="Salamov A."/>
            <person name="Ahrendt S.R."/>
            <person name="Lipzen A."/>
            <person name="Sullivan W."/>
            <person name="Andreopoulos W.B."/>
            <person name="Clum A."/>
            <person name="Lindquist E."/>
            <person name="Daum C."/>
            <person name="Ramamoorthy G.K."/>
            <person name="Gryganskyi A."/>
            <person name="Culley D."/>
            <person name="Magnuson J.K."/>
            <person name="James T.Y."/>
            <person name="O'Malley M.A."/>
            <person name="Stajich J.E."/>
            <person name="Spatafora J.W."/>
            <person name="Visel A."/>
            <person name="Grigoriev I.V."/>
        </authorList>
    </citation>
    <scope>NUCLEOTIDE SEQUENCE [LARGE SCALE GENOMIC DNA]</scope>
    <source>
        <strain evidence="3 4">68-887.2</strain>
    </source>
</reference>
<feature type="compositionally biased region" description="Gly residues" evidence="1">
    <location>
        <begin position="184"/>
        <end position="193"/>
    </location>
</feature>
<evidence type="ECO:0000313" key="4">
    <source>
        <dbReference type="Proteomes" id="UP000193986"/>
    </source>
</evidence>